<dbReference type="EMBL" id="CP158374">
    <property type="protein sequence ID" value="XBX81643.1"/>
    <property type="molecule type" value="Genomic_DNA"/>
</dbReference>
<gene>
    <name evidence="2" type="ORF">ABIQ69_13625</name>
</gene>
<feature type="domain" description="DUF4097" evidence="1">
    <location>
        <begin position="22"/>
        <end position="220"/>
    </location>
</feature>
<dbReference type="Pfam" id="PF13349">
    <property type="entry name" value="DUF4097"/>
    <property type="match status" value="1"/>
</dbReference>
<proteinExistence type="predicted"/>
<dbReference type="RefSeq" id="WP_350347665.1">
    <property type="nucleotide sequence ID" value="NZ_CP158374.1"/>
</dbReference>
<evidence type="ECO:0000259" key="1">
    <source>
        <dbReference type="Pfam" id="PF13349"/>
    </source>
</evidence>
<accession>A0AAU7W488</accession>
<sequence>MTQQFTTPAPITAVLDMPAGRVQLIAADRGDTVVEVRPADASKHRDVKAAEQTTVEYRDGVLRVELPTSVQILGPSGSIEVTVQLPAGSDVQATGAATDFRGVGRLGQVAVEAAQSETKLDEAAGARVTLQAGNVTVGRLTGGAEISIAKGDIRIDEAVRGSLVLGTQAGDITVVTAPGVSATLDAGATYGRIQNALTNTKGADAELAIQASTSYGNIEARSL</sequence>
<dbReference type="InterPro" id="IPR025164">
    <property type="entry name" value="Toastrack_DUF4097"/>
</dbReference>
<evidence type="ECO:0000313" key="2">
    <source>
        <dbReference type="EMBL" id="XBX81643.1"/>
    </source>
</evidence>
<organism evidence="2">
    <name type="scientific">Agromyces sp. G08B096</name>
    <dbReference type="NCBI Taxonomy" id="3156399"/>
    <lineage>
        <taxon>Bacteria</taxon>
        <taxon>Bacillati</taxon>
        <taxon>Actinomycetota</taxon>
        <taxon>Actinomycetes</taxon>
        <taxon>Micrococcales</taxon>
        <taxon>Microbacteriaceae</taxon>
        <taxon>Agromyces</taxon>
    </lineage>
</organism>
<dbReference type="AlphaFoldDB" id="A0AAU7W488"/>
<reference evidence="2" key="1">
    <citation type="submission" date="2024-05" db="EMBL/GenBank/DDBJ databases">
        <authorList>
            <person name="Yu L."/>
        </authorList>
    </citation>
    <scope>NUCLEOTIDE SEQUENCE</scope>
    <source>
        <strain evidence="2">G08B096</strain>
    </source>
</reference>
<name>A0AAU7W488_9MICO</name>
<protein>
    <submittedName>
        <fullName evidence="2">DUF4097 family beta strand repeat-containing protein</fullName>
    </submittedName>
</protein>